<protein>
    <submittedName>
        <fullName evidence="1">Uncharacterized protein</fullName>
    </submittedName>
</protein>
<dbReference type="OrthoDB" id="3853857at2759"/>
<dbReference type="AlphaFoldDB" id="A0A4Y7TTB6"/>
<dbReference type="SUPFAM" id="SSF111331">
    <property type="entry name" value="NAD kinase/diacylglycerol kinase-like"/>
    <property type="match status" value="1"/>
</dbReference>
<organism evidence="1 2">
    <name type="scientific">Coprinellus micaceus</name>
    <name type="common">Glistening ink-cap mushroom</name>
    <name type="synonym">Coprinus micaceus</name>
    <dbReference type="NCBI Taxonomy" id="71717"/>
    <lineage>
        <taxon>Eukaryota</taxon>
        <taxon>Fungi</taxon>
        <taxon>Dikarya</taxon>
        <taxon>Basidiomycota</taxon>
        <taxon>Agaricomycotina</taxon>
        <taxon>Agaricomycetes</taxon>
        <taxon>Agaricomycetidae</taxon>
        <taxon>Agaricales</taxon>
        <taxon>Agaricineae</taxon>
        <taxon>Psathyrellaceae</taxon>
        <taxon>Coprinellus</taxon>
    </lineage>
</organism>
<reference evidence="1 2" key="1">
    <citation type="journal article" date="2019" name="Nat. Ecol. Evol.">
        <title>Megaphylogeny resolves global patterns of mushroom evolution.</title>
        <authorList>
            <person name="Varga T."/>
            <person name="Krizsan K."/>
            <person name="Foldi C."/>
            <person name="Dima B."/>
            <person name="Sanchez-Garcia M."/>
            <person name="Sanchez-Ramirez S."/>
            <person name="Szollosi G.J."/>
            <person name="Szarkandi J.G."/>
            <person name="Papp V."/>
            <person name="Albert L."/>
            <person name="Andreopoulos W."/>
            <person name="Angelini C."/>
            <person name="Antonin V."/>
            <person name="Barry K.W."/>
            <person name="Bougher N.L."/>
            <person name="Buchanan P."/>
            <person name="Buyck B."/>
            <person name="Bense V."/>
            <person name="Catcheside P."/>
            <person name="Chovatia M."/>
            <person name="Cooper J."/>
            <person name="Damon W."/>
            <person name="Desjardin D."/>
            <person name="Finy P."/>
            <person name="Geml J."/>
            <person name="Haridas S."/>
            <person name="Hughes K."/>
            <person name="Justo A."/>
            <person name="Karasinski D."/>
            <person name="Kautmanova I."/>
            <person name="Kiss B."/>
            <person name="Kocsube S."/>
            <person name="Kotiranta H."/>
            <person name="LaButti K.M."/>
            <person name="Lechner B.E."/>
            <person name="Liimatainen K."/>
            <person name="Lipzen A."/>
            <person name="Lukacs Z."/>
            <person name="Mihaltcheva S."/>
            <person name="Morgado L.N."/>
            <person name="Niskanen T."/>
            <person name="Noordeloos M.E."/>
            <person name="Ohm R.A."/>
            <person name="Ortiz-Santana B."/>
            <person name="Ovrebo C."/>
            <person name="Racz N."/>
            <person name="Riley R."/>
            <person name="Savchenko A."/>
            <person name="Shiryaev A."/>
            <person name="Soop K."/>
            <person name="Spirin V."/>
            <person name="Szebenyi C."/>
            <person name="Tomsovsky M."/>
            <person name="Tulloss R.E."/>
            <person name="Uehling J."/>
            <person name="Grigoriev I.V."/>
            <person name="Vagvolgyi C."/>
            <person name="Papp T."/>
            <person name="Martin F.M."/>
            <person name="Miettinen O."/>
            <person name="Hibbett D.S."/>
            <person name="Nagy L.G."/>
        </authorList>
    </citation>
    <scope>NUCLEOTIDE SEQUENCE [LARGE SCALE GENOMIC DNA]</scope>
    <source>
        <strain evidence="1 2">FP101781</strain>
    </source>
</reference>
<evidence type="ECO:0000313" key="2">
    <source>
        <dbReference type="Proteomes" id="UP000298030"/>
    </source>
</evidence>
<dbReference type="EMBL" id="QPFP01000005">
    <property type="protein sequence ID" value="TEB36799.1"/>
    <property type="molecule type" value="Genomic_DNA"/>
</dbReference>
<evidence type="ECO:0000313" key="1">
    <source>
        <dbReference type="EMBL" id="TEB36799.1"/>
    </source>
</evidence>
<dbReference type="STRING" id="71717.A0A4Y7TTB6"/>
<name>A0A4Y7TTB6_COPMI</name>
<gene>
    <name evidence="1" type="ORF">FA13DRAFT_1727166</name>
</gene>
<keyword evidence="2" id="KW-1185">Reference proteome</keyword>
<proteinExistence type="predicted"/>
<sequence length="103" mass="11723">MAFPVSEPDDGLIGVVVMPVTTRAEVFRGSEWGNLLAFFVLAQLRHYKAKAYRVKLLSPESNLAVDGERFPFEEFQVEVYPRLGTFLSCYGRYAVDFLVRPET</sequence>
<accession>A0A4Y7TTB6</accession>
<comment type="caution">
    <text evidence="1">The sequence shown here is derived from an EMBL/GenBank/DDBJ whole genome shotgun (WGS) entry which is preliminary data.</text>
</comment>
<dbReference type="InterPro" id="IPR016064">
    <property type="entry name" value="NAD/diacylglycerol_kinase_sf"/>
</dbReference>
<dbReference type="Proteomes" id="UP000298030">
    <property type="component" value="Unassembled WGS sequence"/>
</dbReference>
<dbReference type="Gene3D" id="2.60.200.40">
    <property type="match status" value="1"/>
</dbReference>